<dbReference type="AlphaFoldDB" id="A0A0C9LWT9"/>
<dbReference type="Gene3D" id="1.10.10.60">
    <property type="entry name" value="Homeodomain-like"/>
    <property type="match status" value="1"/>
</dbReference>
<feature type="compositionally biased region" description="Pro residues" evidence="1">
    <location>
        <begin position="52"/>
        <end position="62"/>
    </location>
</feature>
<evidence type="ECO:0000313" key="4">
    <source>
        <dbReference type="Proteomes" id="UP000053815"/>
    </source>
</evidence>
<dbReference type="EMBL" id="DF836533">
    <property type="protein sequence ID" value="GAN09105.1"/>
    <property type="molecule type" value="Genomic_DNA"/>
</dbReference>
<dbReference type="InterPro" id="IPR009057">
    <property type="entry name" value="Homeodomain-like_sf"/>
</dbReference>
<evidence type="ECO:0000313" key="3">
    <source>
        <dbReference type="EMBL" id="GAN09105.1"/>
    </source>
</evidence>
<feature type="compositionally biased region" description="Low complexity" evidence="1">
    <location>
        <begin position="36"/>
        <end position="51"/>
    </location>
</feature>
<dbReference type="SUPFAM" id="SSF46689">
    <property type="entry name" value="Homeodomain-like"/>
    <property type="match status" value="1"/>
</dbReference>
<sequence>MDIKNLLCHTTQHYNVQQYEKQAFEYCPASPSSWSSASSKSSMDSPILSPMTPSPTTPPPPLASRKKQHQTRTPWTSSEDYLLEKGYLQGLSWAMISSKYLPHRSRGCCWGRFKTLQTRGTEKKHWAESEDRVLLSAIKKHTRLFKQAWRTVALDLSDRDWRECEIRSARISSILVQQHRQQQQEQQQQQQHHD</sequence>
<evidence type="ECO:0000259" key="2">
    <source>
        <dbReference type="PROSITE" id="PS50090"/>
    </source>
</evidence>
<dbReference type="Proteomes" id="UP000053815">
    <property type="component" value="Unassembled WGS sequence"/>
</dbReference>
<accession>A0A0C9LWT9</accession>
<name>A0A0C9LWT9_9FUNG</name>
<dbReference type="STRING" id="91626.A0A0C9LWT9"/>
<proteinExistence type="predicted"/>
<feature type="domain" description="Myb-like" evidence="2">
    <location>
        <begin position="67"/>
        <end position="117"/>
    </location>
</feature>
<feature type="region of interest" description="Disordered" evidence="1">
    <location>
        <begin position="36"/>
        <end position="77"/>
    </location>
</feature>
<feature type="domain" description="Myb-like" evidence="2">
    <location>
        <begin position="118"/>
        <end position="167"/>
    </location>
</feature>
<evidence type="ECO:0000256" key="1">
    <source>
        <dbReference type="SAM" id="MobiDB-lite"/>
    </source>
</evidence>
<reference evidence="3" key="1">
    <citation type="submission" date="2014-09" db="EMBL/GenBank/DDBJ databases">
        <title>Draft genome sequence of an oleaginous Mucoromycotina fungus Mucor ambiguus NBRC6742.</title>
        <authorList>
            <person name="Takeda I."/>
            <person name="Yamane N."/>
            <person name="Morita T."/>
            <person name="Tamano K."/>
            <person name="Machida M."/>
            <person name="Baker S."/>
            <person name="Koike H."/>
        </authorList>
    </citation>
    <scope>NUCLEOTIDE SEQUENCE</scope>
    <source>
        <strain evidence="3">NBRC 6742</strain>
    </source>
</reference>
<dbReference type="InterPro" id="IPR001005">
    <property type="entry name" value="SANT/Myb"/>
</dbReference>
<dbReference type="PROSITE" id="PS50090">
    <property type="entry name" value="MYB_LIKE"/>
    <property type="match status" value="2"/>
</dbReference>
<dbReference type="OrthoDB" id="2143914at2759"/>
<gene>
    <name evidence="3" type="ORF">MAM1_0244d08627</name>
</gene>
<keyword evidence="4" id="KW-1185">Reference proteome</keyword>
<organism evidence="3">
    <name type="scientific">Mucor ambiguus</name>
    <dbReference type="NCBI Taxonomy" id="91626"/>
    <lineage>
        <taxon>Eukaryota</taxon>
        <taxon>Fungi</taxon>
        <taxon>Fungi incertae sedis</taxon>
        <taxon>Mucoromycota</taxon>
        <taxon>Mucoromycotina</taxon>
        <taxon>Mucoromycetes</taxon>
        <taxon>Mucorales</taxon>
        <taxon>Mucorineae</taxon>
        <taxon>Mucoraceae</taxon>
        <taxon>Mucor</taxon>
    </lineage>
</organism>
<protein>
    <recommendedName>
        <fullName evidence="2">Myb-like domain-containing protein</fullName>
    </recommendedName>
</protein>